<accession>A0ABV6M7M0</accession>
<proteinExistence type="predicted"/>
<dbReference type="SMART" id="SM00530">
    <property type="entry name" value="HTH_XRE"/>
    <property type="match status" value="1"/>
</dbReference>
<dbReference type="SUPFAM" id="SSF47413">
    <property type="entry name" value="lambda repressor-like DNA-binding domains"/>
    <property type="match status" value="1"/>
</dbReference>
<sequence length="290" mass="31707">MSAPDRRELATRLRDLRKAAGLSTTQLAAQLGWSQSKVSKIENGRTKPAVADVNAWLTAVDAPASQRPELLDMAESIQVASIIWDRTLGGGRAAHQREIGLLRDQATEVRVFQNGVVPGLLQTAAYARAVLNLADIFQLGDTTRAAAARIDRQAVLYEEGRRFQFVITEAALRFRPGDVGMLVAQYDKILSTCTLPTIDLAILPTGTLSSTVHAHPFVIYSLPENSTVVTIETYTRELTLTDQEEVGSYERVYRNLQTDAIQGAEAQRFLVSLRDKAAASMAAGPKDRSI</sequence>
<evidence type="ECO:0000313" key="3">
    <source>
        <dbReference type="Proteomes" id="UP001589867"/>
    </source>
</evidence>
<dbReference type="EMBL" id="JBHLUH010000046">
    <property type="protein sequence ID" value="MFC0530418.1"/>
    <property type="molecule type" value="Genomic_DNA"/>
</dbReference>
<dbReference type="Pfam" id="PF13560">
    <property type="entry name" value="HTH_31"/>
    <property type="match status" value="1"/>
</dbReference>
<dbReference type="PROSITE" id="PS50943">
    <property type="entry name" value="HTH_CROC1"/>
    <property type="match status" value="1"/>
</dbReference>
<evidence type="ECO:0000259" key="1">
    <source>
        <dbReference type="PROSITE" id="PS50943"/>
    </source>
</evidence>
<comment type="caution">
    <text evidence="2">The sequence shown here is derived from an EMBL/GenBank/DDBJ whole genome shotgun (WGS) entry which is preliminary data.</text>
</comment>
<dbReference type="InterPro" id="IPR043917">
    <property type="entry name" value="DUF5753"/>
</dbReference>
<dbReference type="InterPro" id="IPR010982">
    <property type="entry name" value="Lambda_DNA-bd_dom_sf"/>
</dbReference>
<dbReference type="RefSeq" id="WP_377253577.1">
    <property type="nucleotide sequence ID" value="NZ_JBHLUH010000046.1"/>
</dbReference>
<name>A0ABV6M7M0_9ACTN</name>
<protein>
    <submittedName>
        <fullName evidence="2">Helix-turn-helix domain-containing protein</fullName>
    </submittedName>
</protein>
<keyword evidence="3" id="KW-1185">Reference proteome</keyword>
<dbReference type="InterPro" id="IPR001387">
    <property type="entry name" value="Cro/C1-type_HTH"/>
</dbReference>
<dbReference type="Pfam" id="PF19054">
    <property type="entry name" value="DUF5753"/>
    <property type="match status" value="1"/>
</dbReference>
<organism evidence="2 3">
    <name type="scientific">Phytohabitans kaempferiae</name>
    <dbReference type="NCBI Taxonomy" id="1620943"/>
    <lineage>
        <taxon>Bacteria</taxon>
        <taxon>Bacillati</taxon>
        <taxon>Actinomycetota</taxon>
        <taxon>Actinomycetes</taxon>
        <taxon>Micromonosporales</taxon>
        <taxon>Micromonosporaceae</taxon>
    </lineage>
</organism>
<gene>
    <name evidence="2" type="ORF">ACFFIA_22395</name>
</gene>
<feature type="domain" description="HTH cro/C1-type" evidence="1">
    <location>
        <begin position="13"/>
        <end position="48"/>
    </location>
</feature>
<evidence type="ECO:0000313" key="2">
    <source>
        <dbReference type="EMBL" id="MFC0530418.1"/>
    </source>
</evidence>
<reference evidence="2 3" key="1">
    <citation type="submission" date="2024-09" db="EMBL/GenBank/DDBJ databases">
        <authorList>
            <person name="Sun Q."/>
            <person name="Mori K."/>
        </authorList>
    </citation>
    <scope>NUCLEOTIDE SEQUENCE [LARGE SCALE GENOMIC DNA]</scope>
    <source>
        <strain evidence="2 3">TBRC 3947</strain>
    </source>
</reference>
<dbReference type="Gene3D" id="1.10.260.40">
    <property type="entry name" value="lambda repressor-like DNA-binding domains"/>
    <property type="match status" value="1"/>
</dbReference>
<dbReference type="CDD" id="cd00093">
    <property type="entry name" value="HTH_XRE"/>
    <property type="match status" value="1"/>
</dbReference>
<dbReference type="Proteomes" id="UP001589867">
    <property type="component" value="Unassembled WGS sequence"/>
</dbReference>